<gene>
    <name evidence="2" type="ORF">BRZCDTV_296</name>
</gene>
<dbReference type="Proteomes" id="UP000273054">
    <property type="component" value="Segment"/>
</dbReference>
<organism evidence="2">
    <name type="scientific">Brazilian cedratvirus IHUMI</name>
    <dbReference type="NCBI Taxonomy" id="2126980"/>
    <lineage>
        <taxon>Viruses</taxon>
        <taxon>Pithoviruses</taxon>
        <taxon>Orthocedratvirinae</taxon>
        <taxon>Alphacedratvirus</taxon>
        <taxon>Alphacedratvirus brasiliense</taxon>
    </lineage>
</organism>
<dbReference type="PROSITE" id="PS51186">
    <property type="entry name" value="GNAT"/>
    <property type="match status" value="1"/>
</dbReference>
<sequence>MRYEFFTGPFHLRDKELIARSEYIHPEQMTNYYIFREGRREEVSYYDGRWHSWRLDRDVDSFIEKENPKVFSVTSMVQAKWKPVTNLEKNNSWLSIMVDNRKIVGFYQGYIAEDEKGRRVSYRSYISISPEYQGRGLCRELASFTYEKLLYTLRVDYIIITVSSKLSSGACRCYVKAAKDLTLNTFGSREEEYDYQYREVEDCNLGDLKFLIFTFSEDIDEIMVSFFGEDM</sequence>
<dbReference type="InterPro" id="IPR000182">
    <property type="entry name" value="GNAT_dom"/>
</dbReference>
<dbReference type="CDD" id="cd04301">
    <property type="entry name" value="NAT_SF"/>
    <property type="match status" value="1"/>
</dbReference>
<dbReference type="EMBL" id="LT994651">
    <property type="protein sequence ID" value="SPN79360.1"/>
    <property type="molecule type" value="Genomic_DNA"/>
</dbReference>
<protein>
    <recommendedName>
        <fullName evidence="1">N-acetyltransferase domain-containing protein</fullName>
    </recommendedName>
</protein>
<dbReference type="Gene3D" id="3.40.630.30">
    <property type="match status" value="1"/>
</dbReference>
<name>A0A2R8FEH3_9VIRU</name>
<feature type="domain" description="N-acetyltransferase" evidence="1">
    <location>
        <begin position="57"/>
        <end position="206"/>
    </location>
</feature>
<accession>A0A2R8FEH3</accession>
<evidence type="ECO:0000259" key="1">
    <source>
        <dbReference type="PROSITE" id="PS51186"/>
    </source>
</evidence>
<dbReference type="Pfam" id="PF00583">
    <property type="entry name" value="Acetyltransf_1"/>
    <property type="match status" value="1"/>
</dbReference>
<dbReference type="GO" id="GO:0016747">
    <property type="term" value="F:acyltransferase activity, transferring groups other than amino-acyl groups"/>
    <property type="evidence" value="ECO:0007669"/>
    <property type="project" value="InterPro"/>
</dbReference>
<evidence type="ECO:0000313" key="3">
    <source>
        <dbReference type="Proteomes" id="UP000273054"/>
    </source>
</evidence>
<reference evidence="2" key="1">
    <citation type="submission" date="2018-03" db="EMBL/GenBank/DDBJ databases">
        <authorList>
            <consortium name="Urmite Genomes"/>
        </authorList>
    </citation>
    <scope>NUCLEOTIDE SEQUENCE [LARGE SCALE GENOMIC DNA]</scope>
    <source>
        <strain evidence="2">IHUMI-27.7</strain>
    </source>
</reference>
<keyword evidence="3" id="KW-1185">Reference proteome</keyword>
<evidence type="ECO:0000313" key="2">
    <source>
        <dbReference type="EMBL" id="SPN79360.1"/>
    </source>
</evidence>
<dbReference type="SUPFAM" id="SSF55729">
    <property type="entry name" value="Acyl-CoA N-acyltransferases (Nat)"/>
    <property type="match status" value="1"/>
</dbReference>
<proteinExistence type="predicted"/>
<dbReference type="InterPro" id="IPR016181">
    <property type="entry name" value="Acyl_CoA_acyltransferase"/>
</dbReference>